<reference evidence="2 3" key="1">
    <citation type="submission" date="2021-06" db="EMBL/GenBank/DDBJ databases">
        <authorList>
            <person name="Kallberg Y."/>
            <person name="Tangrot J."/>
            <person name="Rosling A."/>
        </authorList>
    </citation>
    <scope>NUCLEOTIDE SEQUENCE [LARGE SCALE GENOMIC DNA]</scope>
    <source>
        <strain evidence="2 3">120-4 pot B 10/14</strain>
    </source>
</reference>
<keyword evidence="3" id="KW-1185">Reference proteome</keyword>
<keyword evidence="1" id="KW-0472">Membrane</keyword>
<proteinExistence type="predicted"/>
<gene>
    <name evidence="2" type="ORF">GMARGA_LOCUS19062</name>
</gene>
<evidence type="ECO:0000313" key="2">
    <source>
        <dbReference type="EMBL" id="CAG8775837.1"/>
    </source>
</evidence>
<name>A0ABN7VIU3_GIGMA</name>
<dbReference type="Proteomes" id="UP000789901">
    <property type="component" value="Unassembled WGS sequence"/>
</dbReference>
<feature type="transmembrane region" description="Helical" evidence="1">
    <location>
        <begin position="6"/>
        <end position="23"/>
    </location>
</feature>
<evidence type="ECO:0000313" key="3">
    <source>
        <dbReference type="Proteomes" id="UP000789901"/>
    </source>
</evidence>
<protein>
    <submittedName>
        <fullName evidence="2">16936_t:CDS:1</fullName>
    </submittedName>
</protein>
<organism evidence="2 3">
    <name type="scientific">Gigaspora margarita</name>
    <dbReference type="NCBI Taxonomy" id="4874"/>
    <lineage>
        <taxon>Eukaryota</taxon>
        <taxon>Fungi</taxon>
        <taxon>Fungi incertae sedis</taxon>
        <taxon>Mucoromycota</taxon>
        <taxon>Glomeromycotina</taxon>
        <taxon>Glomeromycetes</taxon>
        <taxon>Diversisporales</taxon>
        <taxon>Gigasporaceae</taxon>
        <taxon>Gigaspora</taxon>
    </lineage>
</organism>
<accession>A0ABN7VIU3</accession>
<dbReference type="EMBL" id="CAJVQB010015657">
    <property type="protein sequence ID" value="CAG8775837.1"/>
    <property type="molecule type" value="Genomic_DNA"/>
</dbReference>
<keyword evidence="1" id="KW-0812">Transmembrane</keyword>
<sequence>MTPNFIFVFILLTTFTIINATLLHKRVTFFGLYPNIEDIFSITMSPNPLISLHLTTITITGEKVSGASVSIQPPSVFPVCNSTDCSILTETKYIQTVTFLLNAILPLSYQIVLTIGNLNSSSPQMLFLHNIILACAMTTVS</sequence>
<evidence type="ECO:0000256" key="1">
    <source>
        <dbReference type="SAM" id="Phobius"/>
    </source>
</evidence>
<comment type="caution">
    <text evidence="2">The sequence shown here is derived from an EMBL/GenBank/DDBJ whole genome shotgun (WGS) entry which is preliminary data.</text>
</comment>
<keyword evidence="1" id="KW-1133">Transmembrane helix</keyword>